<dbReference type="InterPro" id="IPR019734">
    <property type="entry name" value="TPR_rpt"/>
</dbReference>
<feature type="repeat" description="TPR" evidence="3">
    <location>
        <begin position="586"/>
        <end position="619"/>
    </location>
</feature>
<feature type="transmembrane region" description="Helical" evidence="4">
    <location>
        <begin position="323"/>
        <end position="343"/>
    </location>
</feature>
<dbReference type="SMART" id="SM00028">
    <property type="entry name" value="TPR"/>
    <property type="match status" value="6"/>
</dbReference>
<evidence type="ECO:0000313" key="7">
    <source>
        <dbReference type="Proteomes" id="UP000266426"/>
    </source>
</evidence>
<reference evidence="6 7" key="1">
    <citation type="journal article" date="2017" name="ISME J.">
        <title>Energy and carbon metabolisms in a deep terrestrial subsurface fluid microbial community.</title>
        <authorList>
            <person name="Momper L."/>
            <person name="Jungbluth S.P."/>
            <person name="Lee M.D."/>
            <person name="Amend J.P."/>
        </authorList>
    </citation>
    <scope>NUCLEOTIDE SEQUENCE [LARGE SCALE GENOMIC DNA]</scope>
    <source>
        <strain evidence="6">SURF_26</strain>
    </source>
</reference>
<dbReference type="InterPro" id="IPR056834">
    <property type="entry name" value="ARM_TT21_C"/>
</dbReference>
<feature type="repeat" description="TPR" evidence="3">
    <location>
        <begin position="552"/>
        <end position="585"/>
    </location>
</feature>
<dbReference type="EMBL" id="QZJZ01000054">
    <property type="protein sequence ID" value="RJP59182.1"/>
    <property type="molecule type" value="Genomic_DNA"/>
</dbReference>
<dbReference type="PANTHER" id="PTHR44227:SF3">
    <property type="entry name" value="PROTEIN O-MANNOSYL-TRANSFERASE TMTC4"/>
    <property type="match status" value="1"/>
</dbReference>
<keyword evidence="1" id="KW-0677">Repeat</keyword>
<protein>
    <submittedName>
        <fullName evidence="6">Tetratricopeptide repeat protein</fullName>
    </submittedName>
</protein>
<gene>
    <name evidence="6" type="ORF">C4541_06745</name>
</gene>
<dbReference type="PROSITE" id="PS50005">
    <property type="entry name" value="TPR"/>
    <property type="match status" value="5"/>
</dbReference>
<feature type="transmembrane region" description="Helical" evidence="4">
    <location>
        <begin position="293"/>
        <end position="311"/>
    </location>
</feature>
<keyword evidence="2 3" id="KW-0802">TPR repeat</keyword>
<evidence type="ECO:0000259" key="5">
    <source>
        <dbReference type="Pfam" id="PF25063"/>
    </source>
</evidence>
<feature type="transmembrane region" description="Helical" evidence="4">
    <location>
        <begin position="373"/>
        <end position="393"/>
    </location>
</feature>
<accession>A0A3A4R2H1</accession>
<feature type="repeat" description="TPR" evidence="3">
    <location>
        <begin position="484"/>
        <end position="517"/>
    </location>
</feature>
<evidence type="ECO:0000256" key="1">
    <source>
        <dbReference type="ARBA" id="ARBA00022737"/>
    </source>
</evidence>
<dbReference type="Pfam" id="PF13414">
    <property type="entry name" value="TPR_11"/>
    <property type="match status" value="1"/>
</dbReference>
<evidence type="ECO:0000256" key="4">
    <source>
        <dbReference type="SAM" id="Phobius"/>
    </source>
</evidence>
<evidence type="ECO:0000256" key="2">
    <source>
        <dbReference type="ARBA" id="ARBA00022803"/>
    </source>
</evidence>
<sequence length="631" mass="73069">MISSKRYAQAYIEIILIILAAVISYGSIVRNEFVFDDFSTIVNNKLIIDWKNIHQLFSKDYFASGGMRTYTRSGEASYRPLVTLSYFVDYHIWGLNSHGFHATNLLLHILTAIIFYLFSRQLVINKFSSFLAAMLYAVHPVVSETVNCISFREDILCALFTYSALWASYRIARGNTIIVSISLLLALFSKEMGMVFFPILLILDRCHFSHNFRKRYLLYLAVSACCIFYLIIRFNIMRNEFEPSVPFPEPGMTSRLLIIARITGHYLMLCLYPINFSIDYYLPLFVNVTSKHIISLIVLCAILIFLFYTLIRSIVTHTKAKDITIFLSLFFISLLPALNIIPLKNIIADRYLYLPFGFMALFLSLLFDRHIVHRYFNIVVVSYAVVLCMLSIARSHDWMTSYNLWNSALRENAFSFHANNNLAGWYKDHNMIEQSISYYKKALQLRPDDPIPYFNLGNSYKEINEFGRAIYYYRKAASLSGTDPEPYVNMATAYMELNQIDNAAEALREAIRIAPKSSAAHNNYGVILSEQGKLEEAVIEHKRAINYDNRNENAFFNLALCYIDLKEYQQALKIFHHLIQLNDSYPQVYYFIGFCFESAGNAEQARKFYKKALEINPEDKASLKKLRNLSH</sequence>
<feature type="transmembrane region" description="Helical" evidence="4">
    <location>
        <begin position="256"/>
        <end position="281"/>
    </location>
</feature>
<feature type="domain" description="Tetratricopeptide repeat protein 21A/21B C-terminal ARM" evidence="5">
    <location>
        <begin position="487"/>
        <end position="588"/>
    </location>
</feature>
<feature type="transmembrane region" description="Helical" evidence="4">
    <location>
        <begin position="99"/>
        <end position="118"/>
    </location>
</feature>
<dbReference type="Gene3D" id="1.25.40.10">
    <property type="entry name" value="Tetratricopeptide repeat domain"/>
    <property type="match status" value="1"/>
</dbReference>
<proteinExistence type="predicted"/>
<dbReference type="Pfam" id="PF25063">
    <property type="entry name" value="ARM_TT21_C"/>
    <property type="match status" value="1"/>
</dbReference>
<evidence type="ECO:0000256" key="3">
    <source>
        <dbReference type="PROSITE-ProRule" id="PRU00339"/>
    </source>
</evidence>
<feature type="repeat" description="TPR" evidence="3">
    <location>
        <begin position="416"/>
        <end position="449"/>
    </location>
</feature>
<keyword evidence="4" id="KW-1133">Transmembrane helix</keyword>
<dbReference type="PROSITE" id="PS50293">
    <property type="entry name" value="TPR_REGION"/>
    <property type="match status" value="1"/>
</dbReference>
<dbReference type="InterPro" id="IPR052346">
    <property type="entry name" value="O-mannosyl-transferase_TMTC"/>
</dbReference>
<feature type="transmembrane region" description="Helical" evidence="4">
    <location>
        <begin position="350"/>
        <end position="367"/>
    </location>
</feature>
<feature type="transmembrane region" description="Helical" evidence="4">
    <location>
        <begin position="178"/>
        <end position="204"/>
    </location>
</feature>
<feature type="transmembrane region" description="Helical" evidence="4">
    <location>
        <begin position="7"/>
        <end position="28"/>
    </location>
</feature>
<evidence type="ECO:0000313" key="6">
    <source>
        <dbReference type="EMBL" id="RJP59182.1"/>
    </source>
</evidence>
<keyword evidence="4" id="KW-0472">Membrane</keyword>
<feature type="repeat" description="TPR" evidence="3">
    <location>
        <begin position="450"/>
        <end position="483"/>
    </location>
</feature>
<dbReference type="Proteomes" id="UP000266426">
    <property type="component" value="Unassembled WGS sequence"/>
</dbReference>
<name>A0A3A4R2H1_9BACT</name>
<dbReference type="AlphaFoldDB" id="A0A3A4R2H1"/>
<organism evidence="6 7">
    <name type="scientific">Candidatus Auribacter fodinae</name>
    <dbReference type="NCBI Taxonomy" id="2093366"/>
    <lineage>
        <taxon>Bacteria</taxon>
        <taxon>Pseudomonadati</taxon>
        <taxon>Candidatus Auribacterota</taxon>
        <taxon>Candidatus Auribacteria</taxon>
        <taxon>Candidatus Auribacterales</taxon>
        <taxon>Candidatus Auribacteraceae</taxon>
        <taxon>Candidatus Auribacter</taxon>
    </lineage>
</organism>
<feature type="transmembrane region" description="Helical" evidence="4">
    <location>
        <begin position="216"/>
        <end position="236"/>
    </location>
</feature>
<dbReference type="SUPFAM" id="SSF48452">
    <property type="entry name" value="TPR-like"/>
    <property type="match status" value="1"/>
</dbReference>
<dbReference type="PANTHER" id="PTHR44227">
    <property type="match status" value="1"/>
</dbReference>
<dbReference type="InterPro" id="IPR011990">
    <property type="entry name" value="TPR-like_helical_dom_sf"/>
</dbReference>
<keyword evidence="4" id="KW-0812">Transmembrane</keyword>
<comment type="caution">
    <text evidence="6">The sequence shown here is derived from an EMBL/GenBank/DDBJ whole genome shotgun (WGS) entry which is preliminary data.</text>
</comment>